<dbReference type="PANTHER" id="PTHR11851">
    <property type="entry name" value="METALLOPROTEASE"/>
    <property type="match status" value="1"/>
</dbReference>
<dbReference type="InterPro" id="IPR011249">
    <property type="entry name" value="Metalloenz_LuxS/M16"/>
</dbReference>
<evidence type="ECO:0000256" key="1">
    <source>
        <dbReference type="ARBA" id="ARBA00007261"/>
    </source>
</evidence>
<keyword evidence="3" id="KW-0732">Signal</keyword>
<dbReference type="EMBL" id="JBHSSW010000004">
    <property type="protein sequence ID" value="MFC6197150.1"/>
    <property type="molecule type" value="Genomic_DNA"/>
</dbReference>
<name>A0ABW1S669_9PROT</name>
<dbReference type="PANTHER" id="PTHR11851:SF49">
    <property type="entry name" value="MITOCHONDRIAL-PROCESSING PEPTIDASE SUBUNIT ALPHA"/>
    <property type="match status" value="1"/>
</dbReference>
<feature type="domain" description="Peptidase M16 N-terminal" evidence="4">
    <location>
        <begin position="49"/>
        <end position="192"/>
    </location>
</feature>
<evidence type="ECO:0000256" key="3">
    <source>
        <dbReference type="SAM" id="SignalP"/>
    </source>
</evidence>
<protein>
    <submittedName>
        <fullName evidence="6">M16 family metallopeptidase</fullName>
    </submittedName>
</protein>
<dbReference type="RefSeq" id="WP_377375616.1">
    <property type="nucleotide sequence ID" value="NZ_JBHSSW010000004.1"/>
</dbReference>
<sequence>MRSIRFMALAGALLLSTAIPAVPALASEASEEWAPETFMLDNGMEVIVLPDHRAPVVTHMVWYKVGAADELPGKSGIAHFFEHLMFKATDDIPAGEFSKIVARNGGQDNAFTSWDYTAYFQRVAKDRLETMMRMEADRMTDLLLTDDQVLPERDVVKEERRQRIENDPGAILFEMTMESLYKDHPYGIPVIGHMDEVAALTREDAVQFYGEWYGPENAILIVAGDITAEELRPLAEDIYGAIAPKGDLTKRVWPQVQPLEESQTLTHTDPKVRQEDWGRYWQGTSYSLPDAGIDPYALDLAAQILGGGRTSRLYQTLAEEQKVAVDAYAWSWTTLKAGGPFALGVSPARGVDLDEVGKAAQAVLDDFIETGPTEEELARAKSNLVASSIFERDSQASMARLYGASRARGESLESIMNWNDVMETVTAEQVREVLAKYVKGQPSITTKLLEPES</sequence>
<evidence type="ECO:0000256" key="2">
    <source>
        <dbReference type="ARBA" id="ARBA00023049"/>
    </source>
</evidence>
<evidence type="ECO:0000313" key="7">
    <source>
        <dbReference type="Proteomes" id="UP001596303"/>
    </source>
</evidence>
<dbReference type="InterPro" id="IPR050361">
    <property type="entry name" value="MPP/UQCRC_Complex"/>
</dbReference>
<keyword evidence="2" id="KW-0645">Protease</keyword>
<feature type="chain" id="PRO_5046203519" evidence="3">
    <location>
        <begin position="27"/>
        <end position="453"/>
    </location>
</feature>
<dbReference type="Gene3D" id="3.30.830.10">
    <property type="entry name" value="Metalloenzyme, LuxS/M16 peptidase-like"/>
    <property type="match status" value="2"/>
</dbReference>
<proteinExistence type="inferred from homology"/>
<evidence type="ECO:0000259" key="5">
    <source>
        <dbReference type="Pfam" id="PF05193"/>
    </source>
</evidence>
<keyword evidence="7" id="KW-1185">Reference proteome</keyword>
<reference evidence="7" key="1">
    <citation type="journal article" date="2019" name="Int. J. Syst. Evol. Microbiol.">
        <title>The Global Catalogue of Microorganisms (GCM) 10K type strain sequencing project: providing services to taxonomists for standard genome sequencing and annotation.</title>
        <authorList>
            <consortium name="The Broad Institute Genomics Platform"/>
            <consortium name="The Broad Institute Genome Sequencing Center for Infectious Disease"/>
            <person name="Wu L."/>
            <person name="Ma J."/>
        </authorList>
    </citation>
    <scope>NUCLEOTIDE SEQUENCE [LARGE SCALE GENOMIC DNA]</scope>
    <source>
        <strain evidence="7">CGMCC-1.15741</strain>
    </source>
</reference>
<comment type="caution">
    <text evidence="6">The sequence shown here is derived from an EMBL/GenBank/DDBJ whole genome shotgun (WGS) entry which is preliminary data.</text>
</comment>
<dbReference type="Proteomes" id="UP001596303">
    <property type="component" value="Unassembled WGS sequence"/>
</dbReference>
<dbReference type="InterPro" id="IPR007863">
    <property type="entry name" value="Peptidase_M16_C"/>
</dbReference>
<feature type="domain" description="Peptidase M16 C-terminal" evidence="5">
    <location>
        <begin position="200"/>
        <end position="384"/>
    </location>
</feature>
<dbReference type="InterPro" id="IPR011765">
    <property type="entry name" value="Pept_M16_N"/>
</dbReference>
<accession>A0ABW1S669</accession>
<dbReference type="SUPFAM" id="SSF63411">
    <property type="entry name" value="LuxS/MPP-like metallohydrolase"/>
    <property type="match status" value="2"/>
</dbReference>
<keyword evidence="2" id="KW-0378">Hydrolase</keyword>
<dbReference type="Pfam" id="PF00675">
    <property type="entry name" value="Peptidase_M16"/>
    <property type="match status" value="1"/>
</dbReference>
<organism evidence="6 7">
    <name type="scientific">Ponticaulis profundi</name>
    <dbReference type="NCBI Taxonomy" id="2665222"/>
    <lineage>
        <taxon>Bacteria</taxon>
        <taxon>Pseudomonadati</taxon>
        <taxon>Pseudomonadota</taxon>
        <taxon>Alphaproteobacteria</taxon>
        <taxon>Hyphomonadales</taxon>
        <taxon>Hyphomonadaceae</taxon>
        <taxon>Ponticaulis</taxon>
    </lineage>
</organism>
<keyword evidence="2" id="KW-0482">Metalloprotease</keyword>
<gene>
    <name evidence="6" type="ORF">ACFQDM_03630</name>
</gene>
<evidence type="ECO:0000313" key="6">
    <source>
        <dbReference type="EMBL" id="MFC6197150.1"/>
    </source>
</evidence>
<dbReference type="Pfam" id="PF05193">
    <property type="entry name" value="Peptidase_M16_C"/>
    <property type="match status" value="1"/>
</dbReference>
<evidence type="ECO:0000259" key="4">
    <source>
        <dbReference type="Pfam" id="PF00675"/>
    </source>
</evidence>
<feature type="signal peptide" evidence="3">
    <location>
        <begin position="1"/>
        <end position="26"/>
    </location>
</feature>
<comment type="similarity">
    <text evidence="1">Belongs to the peptidase M16 family.</text>
</comment>